<accession>A0ABT8CLA3</accession>
<dbReference type="RefSeq" id="WP_261839837.1">
    <property type="nucleotide sequence ID" value="NZ_AP025459.1"/>
</dbReference>
<dbReference type="Gene3D" id="2.70.98.10">
    <property type="match status" value="1"/>
</dbReference>
<evidence type="ECO:0000256" key="5">
    <source>
        <dbReference type="PIRNR" id="PIRNR005096"/>
    </source>
</evidence>
<dbReference type="NCBIfam" id="NF008277">
    <property type="entry name" value="PRK11055.1"/>
    <property type="match status" value="1"/>
</dbReference>
<protein>
    <recommendedName>
        <fullName evidence="5">Aldose 1-epimerase</fullName>
        <ecNumber evidence="5">5.1.3.3</ecNumber>
    </recommendedName>
</protein>
<dbReference type="InterPro" id="IPR014718">
    <property type="entry name" value="GH-type_carb-bd"/>
</dbReference>
<dbReference type="SUPFAM" id="SSF74650">
    <property type="entry name" value="Galactose mutarotase-like"/>
    <property type="match status" value="1"/>
</dbReference>
<evidence type="ECO:0000313" key="6">
    <source>
        <dbReference type="EMBL" id="MDN3702279.1"/>
    </source>
</evidence>
<dbReference type="InterPro" id="IPR015443">
    <property type="entry name" value="Aldose_1-epimerase"/>
</dbReference>
<evidence type="ECO:0000313" key="7">
    <source>
        <dbReference type="Proteomes" id="UP001223712"/>
    </source>
</evidence>
<gene>
    <name evidence="6" type="ORF">QWY96_17670</name>
</gene>
<dbReference type="InterPro" id="IPR008183">
    <property type="entry name" value="Aldose_1/G6P_1-epimerase"/>
</dbReference>
<dbReference type="CDD" id="cd09019">
    <property type="entry name" value="galactose_mutarotase_like"/>
    <property type="match status" value="1"/>
</dbReference>
<dbReference type="PANTHER" id="PTHR10091:SF0">
    <property type="entry name" value="GALACTOSE MUTAROTASE"/>
    <property type="match status" value="1"/>
</dbReference>
<evidence type="ECO:0000256" key="1">
    <source>
        <dbReference type="ARBA" id="ARBA00005028"/>
    </source>
</evidence>
<dbReference type="PIRSF" id="PIRSF005096">
    <property type="entry name" value="GALM"/>
    <property type="match status" value="1"/>
</dbReference>
<sequence>MTDLKVMSWGEYQLFSLVNQQGTQVDISDLGGLIVNFYVQDQHEQTRNIVLGYDTPDEYLDGACYLGCVVGPWANRIANGHYSIDDIDFTLDQNEKSNHLHGGLANLGAKRWAVEIVNNTTLKLAITLDADEASYPHTIDFVVTYHLSETNELRICFEAMPHGKTPINMTQHTYFNLNESEDVLNHKIQINSDRYLTVDSCAIPLTKVSVKDTPFDFRQPVLIKQAMDLNNKQLKAAGGYDHCWCFEAIELQANATLSEETSGLHLHVASDQIGMQFYTGNFLNKEPGRHSQIYNKHAGVCLETQCYPNQINMDNKQDCIYGPNKSYRHNVVYQVLTTQ</sequence>
<reference evidence="7" key="1">
    <citation type="journal article" date="2019" name="Int. J. Syst. Evol. Microbiol.">
        <title>The Global Catalogue of Microorganisms (GCM) 10K type strain sequencing project: providing services to taxonomists for standard genome sequencing and annotation.</title>
        <authorList>
            <consortium name="The Broad Institute Genomics Platform"/>
            <consortium name="The Broad Institute Genome Sequencing Center for Infectious Disease"/>
            <person name="Wu L."/>
            <person name="Ma J."/>
        </authorList>
    </citation>
    <scope>NUCLEOTIDE SEQUENCE [LARGE SCALE GENOMIC DNA]</scope>
    <source>
        <strain evidence="7">CECT 7226</strain>
    </source>
</reference>
<name>A0ABT8CLA3_9VIBR</name>
<dbReference type="Proteomes" id="UP001223712">
    <property type="component" value="Unassembled WGS sequence"/>
</dbReference>
<dbReference type="InterPro" id="IPR011013">
    <property type="entry name" value="Gal_mutarotase_sf_dom"/>
</dbReference>
<keyword evidence="4 5" id="KW-0119">Carbohydrate metabolism</keyword>
<dbReference type="PANTHER" id="PTHR10091">
    <property type="entry name" value="ALDOSE-1-EPIMERASE"/>
    <property type="match status" value="1"/>
</dbReference>
<proteinExistence type="inferred from homology"/>
<evidence type="ECO:0000256" key="3">
    <source>
        <dbReference type="ARBA" id="ARBA00023235"/>
    </source>
</evidence>
<comment type="catalytic activity">
    <reaction evidence="5">
        <text>alpha-D-glucose = beta-D-glucose</text>
        <dbReference type="Rhea" id="RHEA:10264"/>
        <dbReference type="ChEBI" id="CHEBI:15903"/>
        <dbReference type="ChEBI" id="CHEBI:17925"/>
        <dbReference type="EC" id="5.1.3.3"/>
    </reaction>
</comment>
<dbReference type="InterPro" id="IPR047215">
    <property type="entry name" value="Galactose_mutarotase-like"/>
</dbReference>
<comment type="similarity">
    <text evidence="2 5">Belongs to the aldose epimerase family.</text>
</comment>
<evidence type="ECO:0000256" key="4">
    <source>
        <dbReference type="ARBA" id="ARBA00023277"/>
    </source>
</evidence>
<dbReference type="Pfam" id="PF01263">
    <property type="entry name" value="Aldose_epim"/>
    <property type="match status" value="1"/>
</dbReference>
<keyword evidence="3 5" id="KW-0413">Isomerase</keyword>
<keyword evidence="7" id="KW-1185">Reference proteome</keyword>
<dbReference type="EC" id="5.1.3.3" evidence="5"/>
<organism evidence="6 7">
    <name type="scientific">Vibrio artabrorum</name>
    <dbReference type="NCBI Taxonomy" id="446374"/>
    <lineage>
        <taxon>Bacteria</taxon>
        <taxon>Pseudomonadati</taxon>
        <taxon>Pseudomonadota</taxon>
        <taxon>Gammaproteobacteria</taxon>
        <taxon>Vibrionales</taxon>
        <taxon>Vibrionaceae</taxon>
        <taxon>Vibrio</taxon>
    </lineage>
</organism>
<dbReference type="GO" id="GO:0016853">
    <property type="term" value="F:isomerase activity"/>
    <property type="evidence" value="ECO:0007669"/>
    <property type="project" value="UniProtKB-KW"/>
</dbReference>
<evidence type="ECO:0000256" key="2">
    <source>
        <dbReference type="ARBA" id="ARBA00006206"/>
    </source>
</evidence>
<comment type="pathway">
    <text evidence="1 5">Carbohydrate metabolism; hexose metabolism.</text>
</comment>
<comment type="caution">
    <text evidence="6">The sequence shown here is derived from an EMBL/GenBank/DDBJ whole genome shotgun (WGS) entry which is preliminary data.</text>
</comment>
<dbReference type="EMBL" id="JAUFQY010000002">
    <property type="protein sequence ID" value="MDN3702279.1"/>
    <property type="molecule type" value="Genomic_DNA"/>
</dbReference>